<dbReference type="HAMAP" id="MF_00651">
    <property type="entry name" value="Nuclease_YqgF"/>
    <property type="match status" value="1"/>
</dbReference>
<evidence type="ECO:0000256" key="3">
    <source>
        <dbReference type="ARBA" id="ARBA00022722"/>
    </source>
</evidence>
<dbReference type="InterPro" id="IPR012337">
    <property type="entry name" value="RNaseH-like_sf"/>
</dbReference>
<dbReference type="GO" id="GO:0005829">
    <property type="term" value="C:cytosol"/>
    <property type="evidence" value="ECO:0007669"/>
    <property type="project" value="TreeGrafter"/>
</dbReference>
<dbReference type="GO" id="GO:0004518">
    <property type="term" value="F:nuclease activity"/>
    <property type="evidence" value="ECO:0007669"/>
    <property type="project" value="UniProtKB-KW"/>
</dbReference>
<protein>
    <recommendedName>
        <fullName evidence="5">YqgF/RNase H-like domain-containing protein</fullName>
    </recommendedName>
</protein>
<dbReference type="SMART" id="SM00732">
    <property type="entry name" value="YqgFc"/>
    <property type="match status" value="1"/>
</dbReference>
<evidence type="ECO:0000256" key="4">
    <source>
        <dbReference type="ARBA" id="ARBA00022801"/>
    </source>
</evidence>
<dbReference type="PANTHER" id="PTHR33317">
    <property type="entry name" value="POLYNUCLEOTIDYL TRANSFERASE, RIBONUCLEASE H-LIKE SUPERFAMILY PROTEIN"/>
    <property type="match status" value="1"/>
</dbReference>
<dbReference type="PANTHER" id="PTHR33317:SF4">
    <property type="entry name" value="POLYNUCLEOTIDYL TRANSFERASE, RIBONUCLEASE H-LIKE SUPERFAMILY PROTEIN"/>
    <property type="match status" value="1"/>
</dbReference>
<keyword evidence="2" id="KW-0690">Ribosome biogenesis</keyword>
<keyword evidence="4" id="KW-0378">Hydrolase</keyword>
<dbReference type="Proteomes" id="UP000785679">
    <property type="component" value="Unassembled WGS sequence"/>
</dbReference>
<keyword evidence="3" id="KW-0540">Nuclease</keyword>
<dbReference type="AlphaFoldDB" id="A0A8J8STL2"/>
<dbReference type="CDD" id="cd16964">
    <property type="entry name" value="YqgF"/>
    <property type="match status" value="1"/>
</dbReference>
<evidence type="ECO:0000259" key="5">
    <source>
        <dbReference type="SMART" id="SM00732"/>
    </source>
</evidence>
<sequence>MERGRRVAFDYGDIRIGVAICDPDGIISSPLTVLATEKKSLASEIKTIFVEYEPIQIFVGLPKHLSGVESTSAEKARSFAASLSELTDAEITFIDERLSTVSAQSKLREAGKSTRESKDLIDAMAAVEILELGLQRARSSQLSTYPSSLRLYGRSCHHRRAA</sequence>
<evidence type="ECO:0000256" key="1">
    <source>
        <dbReference type="ARBA" id="ARBA00022490"/>
    </source>
</evidence>
<comment type="caution">
    <text evidence="6">The sequence shown here is derived from an EMBL/GenBank/DDBJ whole genome shotgun (WGS) entry which is preliminary data.</text>
</comment>
<dbReference type="InterPro" id="IPR005227">
    <property type="entry name" value="YqgF"/>
</dbReference>
<dbReference type="InterPro" id="IPR037027">
    <property type="entry name" value="YqgF/RNaseH-like_dom_sf"/>
</dbReference>
<dbReference type="OrthoDB" id="430851at2759"/>
<dbReference type="SUPFAM" id="SSF53098">
    <property type="entry name" value="Ribonuclease H-like"/>
    <property type="match status" value="1"/>
</dbReference>
<dbReference type="GO" id="GO:0000967">
    <property type="term" value="P:rRNA 5'-end processing"/>
    <property type="evidence" value="ECO:0007669"/>
    <property type="project" value="TreeGrafter"/>
</dbReference>
<name>A0A8J8STL2_HALGN</name>
<dbReference type="EMBL" id="RRYP01036692">
    <property type="protein sequence ID" value="TNV67750.1"/>
    <property type="molecule type" value="Genomic_DNA"/>
</dbReference>
<evidence type="ECO:0000313" key="6">
    <source>
        <dbReference type="EMBL" id="TNV67750.1"/>
    </source>
</evidence>
<keyword evidence="7" id="KW-1185">Reference proteome</keyword>
<dbReference type="InterPro" id="IPR006641">
    <property type="entry name" value="YqgF/RNaseH-like_dom"/>
</dbReference>
<accession>A0A8J8STL2</accession>
<reference evidence="6" key="1">
    <citation type="submission" date="2019-06" db="EMBL/GenBank/DDBJ databases">
        <authorList>
            <person name="Zheng W."/>
        </authorList>
    </citation>
    <scope>NUCLEOTIDE SEQUENCE</scope>
    <source>
        <strain evidence="6">QDHG01</strain>
    </source>
</reference>
<feature type="domain" description="YqgF/RNase H-like" evidence="5">
    <location>
        <begin position="4"/>
        <end position="103"/>
    </location>
</feature>
<gene>
    <name evidence="6" type="ORF">FGO68_gene15303</name>
</gene>
<dbReference type="NCBIfam" id="TIGR00250">
    <property type="entry name" value="RNAse_H_YqgF"/>
    <property type="match status" value="1"/>
</dbReference>
<dbReference type="Gene3D" id="3.30.420.140">
    <property type="entry name" value="YqgF/RNase H-like domain"/>
    <property type="match status" value="1"/>
</dbReference>
<organism evidence="6 7">
    <name type="scientific">Halteria grandinella</name>
    <dbReference type="NCBI Taxonomy" id="5974"/>
    <lineage>
        <taxon>Eukaryota</taxon>
        <taxon>Sar</taxon>
        <taxon>Alveolata</taxon>
        <taxon>Ciliophora</taxon>
        <taxon>Intramacronucleata</taxon>
        <taxon>Spirotrichea</taxon>
        <taxon>Stichotrichia</taxon>
        <taxon>Sporadotrichida</taxon>
        <taxon>Halteriidae</taxon>
        <taxon>Halteria</taxon>
    </lineage>
</organism>
<keyword evidence="1" id="KW-0963">Cytoplasm</keyword>
<evidence type="ECO:0000313" key="7">
    <source>
        <dbReference type="Proteomes" id="UP000785679"/>
    </source>
</evidence>
<evidence type="ECO:0000256" key="2">
    <source>
        <dbReference type="ARBA" id="ARBA00022517"/>
    </source>
</evidence>
<dbReference type="Pfam" id="PF03652">
    <property type="entry name" value="RuvX"/>
    <property type="match status" value="1"/>
</dbReference>
<dbReference type="GO" id="GO:0016787">
    <property type="term" value="F:hydrolase activity"/>
    <property type="evidence" value="ECO:0007669"/>
    <property type="project" value="UniProtKB-KW"/>
</dbReference>
<proteinExistence type="inferred from homology"/>